<feature type="region of interest" description="Disordered" evidence="2">
    <location>
        <begin position="224"/>
        <end position="253"/>
    </location>
</feature>
<reference evidence="3 4" key="1">
    <citation type="journal article" date="2016" name="Nat. Commun.">
        <title>Thousands of microbial genomes shed light on interconnected biogeochemical processes in an aquifer system.</title>
        <authorList>
            <person name="Anantharaman K."/>
            <person name="Brown C.T."/>
            <person name="Hug L.A."/>
            <person name="Sharon I."/>
            <person name="Castelle C.J."/>
            <person name="Probst A.J."/>
            <person name="Thomas B.C."/>
            <person name="Singh A."/>
            <person name="Wilkins M.J."/>
            <person name="Karaoz U."/>
            <person name="Brodie E.L."/>
            <person name="Williams K.H."/>
            <person name="Hubbard S.S."/>
            <person name="Banfield J.F."/>
        </authorList>
    </citation>
    <scope>NUCLEOTIDE SEQUENCE [LARGE SCALE GENOMIC DNA]</scope>
</reference>
<feature type="region of interest" description="Disordered" evidence="2">
    <location>
        <begin position="48"/>
        <end position="86"/>
    </location>
</feature>
<feature type="coiled-coil region" evidence="1">
    <location>
        <begin position="257"/>
        <end position="306"/>
    </location>
</feature>
<comment type="caution">
    <text evidence="3">The sequence shown here is derived from an EMBL/GenBank/DDBJ whole genome shotgun (WGS) entry which is preliminary data.</text>
</comment>
<dbReference type="AlphaFoldDB" id="A0A1F6XI26"/>
<organism evidence="3 4">
    <name type="scientific">Candidatus Nomurabacteria bacterium RIFCSPLOWO2_01_FULL_40_18</name>
    <dbReference type="NCBI Taxonomy" id="1801773"/>
    <lineage>
        <taxon>Bacteria</taxon>
        <taxon>Candidatus Nomuraibacteriota</taxon>
    </lineage>
</organism>
<evidence type="ECO:0000256" key="2">
    <source>
        <dbReference type="SAM" id="MobiDB-lite"/>
    </source>
</evidence>
<evidence type="ECO:0000313" key="4">
    <source>
        <dbReference type="Proteomes" id="UP000176629"/>
    </source>
</evidence>
<feature type="region of interest" description="Disordered" evidence="2">
    <location>
        <begin position="1"/>
        <end position="25"/>
    </location>
</feature>
<accession>A0A1F6XI26</accession>
<dbReference type="STRING" id="1801773.A3A03_01390"/>
<proteinExistence type="predicted"/>
<evidence type="ECO:0000256" key="1">
    <source>
        <dbReference type="SAM" id="Coils"/>
    </source>
</evidence>
<name>A0A1F6XI26_9BACT</name>
<protein>
    <submittedName>
        <fullName evidence="3">Uncharacterized protein</fullName>
    </submittedName>
</protein>
<keyword evidence="1" id="KW-0175">Coiled coil</keyword>
<dbReference type="EMBL" id="MFUX01000041">
    <property type="protein sequence ID" value="OGI93632.1"/>
    <property type="molecule type" value="Genomic_DNA"/>
</dbReference>
<gene>
    <name evidence="3" type="ORF">A3A03_01390</name>
</gene>
<dbReference type="Proteomes" id="UP000176629">
    <property type="component" value="Unassembled WGS sequence"/>
</dbReference>
<sequence length="335" mass="38492">MEKNKIPPDPFAGITTRENPDGTIDHLKEGKVIRKDLADKSREYYDMDGKVISRTPPPGFIPPPRKEGVAVKPPTKPAEAASAKPETVNFERANTIEELYKLLEKTESGKKIVHGIMEVITKSKPLKPAERLARYGKFVATIEDPGIKRTLKRLLIESEERKNFSVPEAVAYHLQMLARIKSDKIKEFMDRSLNKAHKAEQEHKEYTGFTEALGEAYATFEKKNKKEGKISKPAEEKKVEMKPEVKEPAVEEAPEIKEKSEEEIITELKQIIEANQKFIEEATRELEELERKIVAQKAETEKKVRKKFLHLKSLVVLLWNFVKIIKNLELKFLRK</sequence>
<evidence type="ECO:0000313" key="3">
    <source>
        <dbReference type="EMBL" id="OGI93632.1"/>
    </source>
</evidence>